<evidence type="ECO:0000313" key="7">
    <source>
        <dbReference type="Proteomes" id="UP000321393"/>
    </source>
</evidence>
<feature type="domain" description="Reverse transcriptase" evidence="5">
    <location>
        <begin position="227"/>
        <end position="296"/>
    </location>
</feature>
<evidence type="ECO:0000313" key="6">
    <source>
        <dbReference type="EMBL" id="KAA0043034.1"/>
    </source>
</evidence>
<dbReference type="PANTHER" id="PTHR37984">
    <property type="entry name" value="PROTEIN CBG26694"/>
    <property type="match status" value="1"/>
</dbReference>
<dbReference type="GO" id="GO:0016779">
    <property type="term" value="F:nucleotidyltransferase activity"/>
    <property type="evidence" value="ECO:0007669"/>
    <property type="project" value="UniProtKB-KW"/>
</dbReference>
<dbReference type="PANTHER" id="PTHR37984:SF5">
    <property type="entry name" value="PROTEIN NYNRIN-LIKE"/>
    <property type="match status" value="1"/>
</dbReference>
<dbReference type="EMBL" id="SSTE01015881">
    <property type="protein sequence ID" value="KAA0043034.1"/>
    <property type="molecule type" value="Genomic_DNA"/>
</dbReference>
<dbReference type="InterPro" id="IPR043502">
    <property type="entry name" value="DNA/RNA_pol_sf"/>
</dbReference>
<dbReference type="SUPFAM" id="SSF50630">
    <property type="entry name" value="Acid proteases"/>
    <property type="match status" value="1"/>
</dbReference>
<dbReference type="AlphaFoldDB" id="A0A5A7TI70"/>
<dbReference type="Gene3D" id="3.30.70.270">
    <property type="match status" value="3"/>
</dbReference>
<evidence type="ECO:0000256" key="1">
    <source>
        <dbReference type="ARBA" id="ARBA00022679"/>
    </source>
</evidence>
<dbReference type="GO" id="GO:0004519">
    <property type="term" value="F:endonuclease activity"/>
    <property type="evidence" value="ECO:0007669"/>
    <property type="project" value="UniProtKB-KW"/>
</dbReference>
<dbReference type="Gene3D" id="2.40.70.10">
    <property type="entry name" value="Acid Proteases"/>
    <property type="match status" value="1"/>
</dbReference>
<dbReference type="Proteomes" id="UP000321393">
    <property type="component" value="Unassembled WGS sequence"/>
</dbReference>
<accession>A0A5A7TI70</accession>
<dbReference type="InterPro" id="IPR000477">
    <property type="entry name" value="RT_dom"/>
</dbReference>
<keyword evidence="4" id="KW-0378">Hydrolase</keyword>
<evidence type="ECO:0000259" key="5">
    <source>
        <dbReference type="Pfam" id="PF00078"/>
    </source>
</evidence>
<dbReference type="InterPro" id="IPR050951">
    <property type="entry name" value="Retrovirus_Pol_polyprotein"/>
</dbReference>
<dbReference type="SUPFAM" id="SSF56672">
    <property type="entry name" value="DNA/RNA polymerases"/>
    <property type="match status" value="1"/>
</dbReference>
<dbReference type="OrthoDB" id="529980at2759"/>
<dbReference type="Gene3D" id="3.10.10.10">
    <property type="entry name" value="HIV Type 1 Reverse Transcriptase, subunit A, domain 1"/>
    <property type="match status" value="1"/>
</dbReference>
<gene>
    <name evidence="6" type="ORF">E6C27_scaffold75G001160</name>
</gene>
<dbReference type="CDD" id="cd00303">
    <property type="entry name" value="retropepsin_like"/>
    <property type="match status" value="1"/>
</dbReference>
<name>A0A5A7TI70_CUCMM</name>
<dbReference type="CDD" id="cd01647">
    <property type="entry name" value="RT_LTR"/>
    <property type="match status" value="1"/>
</dbReference>
<sequence>MEEEEAKRKELNIVEVKGISITCVELSINSVVGLNDLGTMKVRGKLQDEEVIVLIDCGATHNFIYEKLVKLLQLSANGTPHYGVILGSGKTVQSKGVCEGIEIQLEEWTVKDEFLPLELGGVDIILGMQWLYSLGVTKVDWKNLLLTFQHQGRKMSIKEDSSLTKSRVSLKNMMKTWGEDDQDFLVECRAIELKETCLNEKLVGEMLVSGVIRPSSSLYSSLVLLVKKKDGSRCFCVDYRALNNATIPDKFSIPVIEELFDELNGASLFSKIDLKAGYHQIRMNEEDIEKTAFRTYEGHYEFLVIRSIEEHLEHLEEVLKILRENELYANRKKCSFAKPKVEYLGHIISEQGVEVDSKKIKSVAEWPCPISVREVRVFLGLTGYYRRFARHYGFIAAPLTQLLNKRDLSGLAKQKKPLRNLKRL</sequence>
<dbReference type="Pfam" id="PF08284">
    <property type="entry name" value="RVP_2"/>
    <property type="match status" value="1"/>
</dbReference>
<keyword evidence="1" id="KW-0808">Transferase</keyword>
<keyword evidence="3" id="KW-0540">Nuclease</keyword>
<comment type="caution">
    <text evidence="6">The sequence shown here is derived from an EMBL/GenBank/DDBJ whole genome shotgun (WGS) entry which is preliminary data.</text>
</comment>
<dbReference type="Pfam" id="PF00078">
    <property type="entry name" value="RVT_1"/>
    <property type="match status" value="1"/>
</dbReference>
<reference evidence="6 7" key="1">
    <citation type="submission" date="2019-08" db="EMBL/GenBank/DDBJ databases">
        <title>Draft genome sequences of two oriental melons (Cucumis melo L. var makuwa).</title>
        <authorList>
            <person name="Kwon S.-Y."/>
        </authorList>
    </citation>
    <scope>NUCLEOTIDE SEQUENCE [LARGE SCALE GENOMIC DNA]</scope>
    <source>
        <strain evidence="7">cv. SW 3</strain>
        <tissue evidence="6">Leaf</tissue>
    </source>
</reference>
<evidence type="ECO:0000256" key="2">
    <source>
        <dbReference type="ARBA" id="ARBA00022695"/>
    </source>
</evidence>
<dbReference type="InterPro" id="IPR043128">
    <property type="entry name" value="Rev_trsase/Diguanyl_cyclase"/>
</dbReference>
<proteinExistence type="predicted"/>
<organism evidence="6 7">
    <name type="scientific">Cucumis melo var. makuwa</name>
    <name type="common">Oriental melon</name>
    <dbReference type="NCBI Taxonomy" id="1194695"/>
    <lineage>
        <taxon>Eukaryota</taxon>
        <taxon>Viridiplantae</taxon>
        <taxon>Streptophyta</taxon>
        <taxon>Embryophyta</taxon>
        <taxon>Tracheophyta</taxon>
        <taxon>Spermatophyta</taxon>
        <taxon>Magnoliopsida</taxon>
        <taxon>eudicotyledons</taxon>
        <taxon>Gunneridae</taxon>
        <taxon>Pentapetalae</taxon>
        <taxon>rosids</taxon>
        <taxon>fabids</taxon>
        <taxon>Cucurbitales</taxon>
        <taxon>Cucurbitaceae</taxon>
        <taxon>Benincaseae</taxon>
        <taxon>Cucumis</taxon>
    </lineage>
</organism>
<evidence type="ECO:0000256" key="4">
    <source>
        <dbReference type="ARBA" id="ARBA00022759"/>
    </source>
</evidence>
<dbReference type="InterPro" id="IPR021109">
    <property type="entry name" value="Peptidase_aspartic_dom_sf"/>
</dbReference>
<protein>
    <submittedName>
        <fullName evidence="6">Retrotransposable element Tf2</fullName>
    </submittedName>
</protein>
<evidence type="ECO:0000256" key="3">
    <source>
        <dbReference type="ARBA" id="ARBA00022722"/>
    </source>
</evidence>
<keyword evidence="2" id="KW-0548">Nucleotidyltransferase</keyword>
<keyword evidence="4" id="KW-0255">Endonuclease</keyword>